<feature type="region of interest" description="Disordered" evidence="1">
    <location>
        <begin position="92"/>
        <end position="123"/>
    </location>
</feature>
<dbReference type="Gene3D" id="1.10.287.110">
    <property type="entry name" value="DnaJ domain"/>
    <property type="match status" value="1"/>
</dbReference>
<keyword evidence="3" id="KW-1185">Reference proteome</keyword>
<dbReference type="FunFam" id="1.10.287.110:FF:000043">
    <property type="entry name" value="J-domain protein required for chloroplast accumulation response 1"/>
    <property type="match status" value="1"/>
</dbReference>
<organism evidence="2 3">
    <name type="scientific">Olea europaea subsp. europaea</name>
    <dbReference type="NCBI Taxonomy" id="158383"/>
    <lineage>
        <taxon>Eukaryota</taxon>
        <taxon>Viridiplantae</taxon>
        <taxon>Streptophyta</taxon>
        <taxon>Embryophyta</taxon>
        <taxon>Tracheophyta</taxon>
        <taxon>Spermatophyta</taxon>
        <taxon>Magnoliopsida</taxon>
        <taxon>eudicotyledons</taxon>
        <taxon>Gunneridae</taxon>
        <taxon>Pentapetalae</taxon>
        <taxon>asterids</taxon>
        <taxon>lamiids</taxon>
        <taxon>Lamiales</taxon>
        <taxon>Oleaceae</taxon>
        <taxon>Oleeae</taxon>
        <taxon>Olea</taxon>
    </lineage>
</organism>
<dbReference type="EMBL" id="CACTIH010002082">
    <property type="protein sequence ID" value="CAA2973070.1"/>
    <property type="molecule type" value="Genomic_DNA"/>
</dbReference>
<dbReference type="InterPro" id="IPR036869">
    <property type="entry name" value="J_dom_sf"/>
</dbReference>
<feature type="region of interest" description="Disordered" evidence="1">
    <location>
        <begin position="514"/>
        <end position="542"/>
    </location>
</feature>
<dbReference type="Gramene" id="OE9A074030T1">
    <property type="protein sequence ID" value="OE9A074030C1"/>
    <property type="gene ID" value="OE9A074030"/>
</dbReference>
<dbReference type="GO" id="GO:0031982">
    <property type="term" value="C:vesicle"/>
    <property type="evidence" value="ECO:0007669"/>
    <property type="project" value="TreeGrafter"/>
</dbReference>
<dbReference type="OrthoDB" id="1717591at2759"/>
<name>A0A8S0R2M5_OLEEU</name>
<sequence>MEKFLERENVLLGYNPRGSLENSLKAQNSNSDDLDFNDVFGGPPRRFSMQEVKGRYSFGEPVDSEEKRVFGTEVVTRRRNLGDGFFNDIFGGDESYSSPRRTDRDRENTFGSSPGSRISSPGRALIPKADAFATSLPAQFSLPAKLIKATDYPIFASGNRGPYKMDGIANGPHSSNSTPSRFSGQAILGQDETRNDVLPVYHHSSLSNEVSFNNENSTHSGVSDLKDVEKWKNDSVSVETQSEGNQFHFSIYKWAGRELPMPIPLRGGKVSKLKGMSKIDRSASSNGRIGSMEPELSTVENHGISTNIEAELKFESENHDDRSTKDSVLVMTAKEANSLQKTNIGKKIENVNAVKTDESHKSDVKPRHAFINEFEQQEVKGNSTNLPKEVIPDDHAGKVKINEGIMGLDRTRINKASARTSLINSEKVPGRNGVKGKVKEFVKIFNKETSSRSKVDPETPNQSSRWKGIGITQPEIEVNLNAAKLNNEVPMCSVNKMPDVSRWVNKNLSNDEAKHYSHTKTPTNRSNHFSTTQKDSIPSESLPIDSKVSAENAEDPFEVSFVVQELSHDDNKVTVDESSEDMKALDAKIQQWSLGKKGNIRSLLSTLQFVLWPGNGWKAVPLVDLIEANSVKRSYQKALLCLHPDKLQQKGAASHQKYLAEKVFDIVQEAWDHFNTIGL</sequence>
<proteinExistence type="predicted"/>
<dbReference type="GO" id="GO:0005737">
    <property type="term" value="C:cytoplasm"/>
    <property type="evidence" value="ECO:0007669"/>
    <property type="project" value="TreeGrafter"/>
</dbReference>
<dbReference type="GO" id="GO:0030276">
    <property type="term" value="F:clathrin binding"/>
    <property type="evidence" value="ECO:0007669"/>
    <property type="project" value="TreeGrafter"/>
</dbReference>
<evidence type="ECO:0000256" key="1">
    <source>
        <dbReference type="SAM" id="MobiDB-lite"/>
    </source>
</evidence>
<dbReference type="AlphaFoldDB" id="A0A8S0R2M5"/>
<dbReference type="PANTHER" id="PTHR23172">
    <property type="entry name" value="AUXILIN/CYCLIN G-ASSOCIATED KINASE-RELATED"/>
    <property type="match status" value="1"/>
</dbReference>
<reference evidence="2 3" key="1">
    <citation type="submission" date="2019-12" db="EMBL/GenBank/DDBJ databases">
        <authorList>
            <person name="Alioto T."/>
            <person name="Alioto T."/>
            <person name="Gomez Garrido J."/>
        </authorList>
    </citation>
    <scope>NUCLEOTIDE SEQUENCE [LARGE SCALE GENOMIC DNA]</scope>
</reference>
<comment type="caution">
    <text evidence="2">The sequence shown here is derived from an EMBL/GenBank/DDBJ whole genome shotgun (WGS) entry which is preliminary data.</text>
</comment>
<dbReference type="GO" id="GO:0072318">
    <property type="term" value="P:clathrin coat disassembly"/>
    <property type="evidence" value="ECO:0007669"/>
    <property type="project" value="TreeGrafter"/>
</dbReference>
<gene>
    <name evidence="2" type="ORF">OLEA9_A074030</name>
</gene>
<evidence type="ECO:0000313" key="3">
    <source>
        <dbReference type="Proteomes" id="UP000594638"/>
    </source>
</evidence>
<feature type="compositionally biased region" description="Polar residues" evidence="1">
    <location>
        <begin position="519"/>
        <end position="539"/>
    </location>
</feature>
<evidence type="ECO:0008006" key="4">
    <source>
        <dbReference type="Google" id="ProtNLM"/>
    </source>
</evidence>
<protein>
    <recommendedName>
        <fullName evidence="4">J domain-containing protein required for chloroplast accumulation response 1</fullName>
    </recommendedName>
</protein>
<dbReference type="Proteomes" id="UP000594638">
    <property type="component" value="Unassembled WGS sequence"/>
</dbReference>
<feature type="compositionally biased region" description="Low complexity" evidence="1">
    <location>
        <begin position="111"/>
        <end position="123"/>
    </location>
</feature>
<accession>A0A8S0R2M5</accession>
<dbReference type="PANTHER" id="PTHR23172:SF64">
    <property type="entry name" value="J DOMAIN-CONTAINING PROTEIN REQUIRED FOR CHLOROPLAST ACCUMULATION RESPONSE 1"/>
    <property type="match status" value="1"/>
</dbReference>
<dbReference type="SUPFAM" id="SSF46565">
    <property type="entry name" value="Chaperone J-domain"/>
    <property type="match status" value="1"/>
</dbReference>
<dbReference type="GO" id="GO:0072583">
    <property type="term" value="P:clathrin-dependent endocytosis"/>
    <property type="evidence" value="ECO:0007669"/>
    <property type="project" value="TreeGrafter"/>
</dbReference>
<evidence type="ECO:0000313" key="2">
    <source>
        <dbReference type="EMBL" id="CAA2973070.1"/>
    </source>
</evidence>